<dbReference type="RefSeq" id="WP_377253852.1">
    <property type="nucleotide sequence ID" value="NZ_JBHLUH010000049.1"/>
</dbReference>
<keyword evidence="3" id="KW-1185">Reference proteome</keyword>
<organism evidence="2 3">
    <name type="scientific">Phytohabitans kaempferiae</name>
    <dbReference type="NCBI Taxonomy" id="1620943"/>
    <lineage>
        <taxon>Bacteria</taxon>
        <taxon>Bacillati</taxon>
        <taxon>Actinomycetota</taxon>
        <taxon>Actinomycetes</taxon>
        <taxon>Micromonosporales</taxon>
        <taxon>Micromonosporaceae</taxon>
    </lineage>
</organism>
<keyword evidence="1" id="KW-0812">Transmembrane</keyword>
<evidence type="ECO:0000313" key="2">
    <source>
        <dbReference type="EMBL" id="MFC0530672.1"/>
    </source>
</evidence>
<feature type="transmembrane region" description="Helical" evidence="1">
    <location>
        <begin position="6"/>
        <end position="27"/>
    </location>
</feature>
<dbReference type="Proteomes" id="UP001589867">
    <property type="component" value="Unassembled WGS sequence"/>
</dbReference>
<keyword evidence="1" id="KW-0472">Membrane</keyword>
<gene>
    <name evidence="2" type="ORF">ACFFIA_23700</name>
</gene>
<reference evidence="2 3" key="1">
    <citation type="submission" date="2024-09" db="EMBL/GenBank/DDBJ databases">
        <authorList>
            <person name="Sun Q."/>
            <person name="Mori K."/>
        </authorList>
    </citation>
    <scope>NUCLEOTIDE SEQUENCE [LARGE SCALE GENOMIC DNA]</scope>
    <source>
        <strain evidence="2 3">TBRC 3947</strain>
    </source>
</reference>
<evidence type="ECO:0000256" key="1">
    <source>
        <dbReference type="SAM" id="Phobius"/>
    </source>
</evidence>
<proteinExistence type="predicted"/>
<dbReference type="EMBL" id="JBHLUH010000049">
    <property type="protein sequence ID" value="MFC0530672.1"/>
    <property type="molecule type" value="Genomic_DNA"/>
</dbReference>
<protein>
    <submittedName>
        <fullName evidence="2">Uncharacterized protein</fullName>
    </submittedName>
</protein>
<accession>A0ABV6M875</accession>
<sequence>MELTAVWALLLIGGCVVLGLVALAAIAERPRRQPRPDPAKLRAAAQELTAHAGRAHALAGRAAAAAIEARERLGEAEEAREGAWRAQEAAGAVFQAAWQEVLAGRAAAAERHAAALDPELVTAGDVEGAEGERQRMVSRAALSAYRRGEISVQELREVWRRASDWDPEQVERERRAERLRAEEGAARRAYERAALVARQAAEGMYDAEAASRAMAAEAMTAAAEAQEALRLVQRYGGKGRKTRRKG</sequence>
<evidence type="ECO:0000313" key="3">
    <source>
        <dbReference type="Proteomes" id="UP001589867"/>
    </source>
</evidence>
<keyword evidence="1" id="KW-1133">Transmembrane helix</keyword>
<name>A0ABV6M875_9ACTN</name>
<comment type="caution">
    <text evidence="2">The sequence shown here is derived from an EMBL/GenBank/DDBJ whole genome shotgun (WGS) entry which is preliminary data.</text>
</comment>